<evidence type="ECO:0000259" key="1">
    <source>
        <dbReference type="Pfam" id="PF10433"/>
    </source>
</evidence>
<name>A0A8H7EMV6_9FUNG</name>
<gene>
    <name evidence="2" type="ORF">EC973_002446</name>
</gene>
<dbReference type="EMBL" id="JABAYA010000168">
    <property type="protein sequence ID" value="KAF7722977.1"/>
    <property type="molecule type" value="Genomic_DNA"/>
</dbReference>
<sequence>MYAHYRTTCYGTAIQQILRGSVSGLDPSDVIIVKGTSLELRKLTRLSTETSTPLLIHQFEQSVFGIINDARLLKCRFVENGFAQTEGLVGEEDLPEDSSMMPYTMKIRQDPRTRIPGDEVIVAVSDYGNLVFWTITSPEPSRLAEYGRFEILAQVQLDEPGIEYTKVGKKIAIDPHSRAIAIASYQDRFDIMFLNETMSRSRFDPIIGMGLVEEQGIIWHMEFLYTEETSYDRILLALTVYK</sequence>
<comment type="caution">
    <text evidence="2">The sequence shown here is derived from an EMBL/GenBank/DDBJ whole genome shotgun (WGS) entry which is preliminary data.</text>
</comment>
<protein>
    <recommendedName>
        <fullName evidence="1">RSE1/DDB1/CPSF1 first beta-propeller domain-containing protein</fullName>
    </recommendedName>
</protein>
<organism evidence="2 3">
    <name type="scientific">Apophysomyces ossiformis</name>
    <dbReference type="NCBI Taxonomy" id="679940"/>
    <lineage>
        <taxon>Eukaryota</taxon>
        <taxon>Fungi</taxon>
        <taxon>Fungi incertae sedis</taxon>
        <taxon>Mucoromycota</taxon>
        <taxon>Mucoromycotina</taxon>
        <taxon>Mucoromycetes</taxon>
        <taxon>Mucorales</taxon>
        <taxon>Mucorineae</taxon>
        <taxon>Mucoraceae</taxon>
        <taxon>Apophysomyces</taxon>
    </lineage>
</organism>
<accession>A0A8H7EMV6</accession>
<dbReference type="AlphaFoldDB" id="A0A8H7EMV6"/>
<keyword evidence="3" id="KW-1185">Reference proteome</keyword>
<evidence type="ECO:0000313" key="2">
    <source>
        <dbReference type="EMBL" id="KAF7722977.1"/>
    </source>
</evidence>
<dbReference type="Gene3D" id="2.130.10.10">
    <property type="entry name" value="YVTN repeat-like/Quinoprotein amine dehydrogenase"/>
    <property type="match status" value="1"/>
</dbReference>
<dbReference type="InterPro" id="IPR018846">
    <property type="entry name" value="Beta-prop_RSE1/DDB1/CPSF1_1st"/>
</dbReference>
<dbReference type="Proteomes" id="UP000605846">
    <property type="component" value="Unassembled WGS sequence"/>
</dbReference>
<dbReference type="InterPro" id="IPR015943">
    <property type="entry name" value="WD40/YVTN_repeat-like_dom_sf"/>
</dbReference>
<dbReference type="Pfam" id="PF10433">
    <property type="entry name" value="Beta-prop_RSE1_1st"/>
    <property type="match status" value="1"/>
</dbReference>
<evidence type="ECO:0000313" key="3">
    <source>
        <dbReference type="Proteomes" id="UP000605846"/>
    </source>
</evidence>
<reference evidence="2" key="1">
    <citation type="submission" date="2020-01" db="EMBL/GenBank/DDBJ databases">
        <title>Genome Sequencing of Three Apophysomyces-Like Fungal Strains Confirms a Novel Fungal Genus in the Mucoromycota with divergent Burkholderia-like Endosymbiotic Bacteria.</title>
        <authorList>
            <person name="Stajich J.E."/>
            <person name="Macias A.M."/>
            <person name="Carter-House D."/>
            <person name="Lovett B."/>
            <person name="Kasson L.R."/>
            <person name="Berry K."/>
            <person name="Grigoriev I."/>
            <person name="Chang Y."/>
            <person name="Spatafora J."/>
            <person name="Kasson M.T."/>
        </authorList>
    </citation>
    <scope>NUCLEOTIDE SEQUENCE</scope>
    <source>
        <strain evidence="2">NRRL A-21654</strain>
    </source>
</reference>
<feature type="domain" description="RSE1/DDB1/CPSF1 first beta-propeller" evidence="1">
    <location>
        <begin position="13"/>
        <end position="240"/>
    </location>
</feature>
<proteinExistence type="predicted"/>
<dbReference type="OrthoDB" id="20774at2759"/>